<evidence type="ECO:0000256" key="3">
    <source>
        <dbReference type="ARBA" id="ARBA00023163"/>
    </source>
</evidence>
<evidence type="ECO:0000313" key="6">
    <source>
        <dbReference type="EMBL" id="SDI06116.1"/>
    </source>
</evidence>
<sequence>MSGVVSKFITLLTTIKPSEEKEEWSATEISRRLNLPVQTVHRLLTCLSECGFVYKNKETKKFRLGLALMELGLSIRDNLSVRNAALPVMEKIAGRSKESVYLTVPENNEGVFIDCIDSPQLLKIAEPTGMRLPLSVGASKKVMLAFFNLLERNKIIEELVQEKTINDPKKLKEELLIINNQGFAMSFGETTEGTASVAAPIFSWENKVVASLSIAGPETRFQETQLKNNIRLVTRAAVEISEELGWLKKVR</sequence>
<keyword evidence="3" id="KW-0804">Transcription</keyword>
<feature type="domain" description="HTH iclR-type" evidence="4">
    <location>
        <begin position="2"/>
        <end position="66"/>
    </location>
</feature>
<dbReference type="InterPro" id="IPR050707">
    <property type="entry name" value="HTH_MetabolicPath_Reg"/>
</dbReference>
<dbReference type="Pfam" id="PF01614">
    <property type="entry name" value="IclR_C"/>
    <property type="match status" value="1"/>
</dbReference>
<dbReference type="GO" id="GO:0003677">
    <property type="term" value="F:DNA binding"/>
    <property type="evidence" value="ECO:0007669"/>
    <property type="project" value="UniProtKB-KW"/>
</dbReference>
<dbReference type="CDD" id="cd00090">
    <property type="entry name" value="HTH_ARSR"/>
    <property type="match status" value="1"/>
</dbReference>
<dbReference type="EMBL" id="FNDU01000004">
    <property type="protein sequence ID" value="SDI06116.1"/>
    <property type="molecule type" value="Genomic_DNA"/>
</dbReference>
<evidence type="ECO:0000313" key="7">
    <source>
        <dbReference type="Proteomes" id="UP000199017"/>
    </source>
</evidence>
<dbReference type="Gene3D" id="1.10.10.10">
    <property type="entry name" value="Winged helix-like DNA-binding domain superfamily/Winged helix DNA-binding domain"/>
    <property type="match status" value="1"/>
</dbReference>
<dbReference type="InterPro" id="IPR036388">
    <property type="entry name" value="WH-like_DNA-bd_sf"/>
</dbReference>
<protein>
    <submittedName>
        <fullName evidence="6">Transcriptional regulator, IclR family</fullName>
    </submittedName>
</protein>
<name>A0A1G8HHI4_9BACI</name>
<gene>
    <name evidence="6" type="ORF">SAMN05216352_104262</name>
</gene>
<dbReference type="GO" id="GO:0045892">
    <property type="term" value="P:negative regulation of DNA-templated transcription"/>
    <property type="evidence" value="ECO:0007669"/>
    <property type="project" value="TreeGrafter"/>
</dbReference>
<evidence type="ECO:0000259" key="5">
    <source>
        <dbReference type="PROSITE" id="PS51078"/>
    </source>
</evidence>
<reference evidence="6 7" key="1">
    <citation type="submission" date="2016-10" db="EMBL/GenBank/DDBJ databases">
        <authorList>
            <person name="de Groot N.N."/>
        </authorList>
    </citation>
    <scope>NUCLEOTIDE SEQUENCE [LARGE SCALE GENOMIC DNA]</scope>
    <source>
        <strain evidence="7">P4B,CCM 7963,CECT 7998,DSM 25260,IBRC-M 10614,KCTC 13821</strain>
    </source>
</reference>
<dbReference type="PANTHER" id="PTHR30136">
    <property type="entry name" value="HELIX-TURN-HELIX TRANSCRIPTIONAL REGULATOR, ICLR FAMILY"/>
    <property type="match status" value="1"/>
</dbReference>
<accession>A0A1G8HHI4</accession>
<organism evidence="6 7">
    <name type="scientific">Alteribacillus bidgolensis</name>
    <dbReference type="NCBI Taxonomy" id="930129"/>
    <lineage>
        <taxon>Bacteria</taxon>
        <taxon>Bacillati</taxon>
        <taxon>Bacillota</taxon>
        <taxon>Bacilli</taxon>
        <taxon>Bacillales</taxon>
        <taxon>Bacillaceae</taxon>
        <taxon>Alteribacillus</taxon>
    </lineage>
</organism>
<dbReference type="PROSITE" id="PS51078">
    <property type="entry name" value="ICLR_ED"/>
    <property type="match status" value="1"/>
</dbReference>
<proteinExistence type="predicted"/>
<dbReference type="InterPro" id="IPR014757">
    <property type="entry name" value="Tscrpt_reg_IclR_C"/>
</dbReference>
<evidence type="ECO:0000259" key="4">
    <source>
        <dbReference type="PROSITE" id="PS51077"/>
    </source>
</evidence>
<feature type="domain" description="IclR-ED" evidence="5">
    <location>
        <begin position="67"/>
        <end position="246"/>
    </location>
</feature>
<dbReference type="SUPFAM" id="SSF55781">
    <property type="entry name" value="GAF domain-like"/>
    <property type="match status" value="1"/>
</dbReference>
<dbReference type="SMART" id="SM00346">
    <property type="entry name" value="HTH_ICLR"/>
    <property type="match status" value="1"/>
</dbReference>
<dbReference type="Pfam" id="PF09339">
    <property type="entry name" value="HTH_IclR"/>
    <property type="match status" value="1"/>
</dbReference>
<dbReference type="RefSeq" id="WP_091583888.1">
    <property type="nucleotide sequence ID" value="NZ_FNDU01000004.1"/>
</dbReference>
<keyword evidence="7" id="KW-1185">Reference proteome</keyword>
<dbReference type="InterPro" id="IPR029016">
    <property type="entry name" value="GAF-like_dom_sf"/>
</dbReference>
<dbReference type="Gene3D" id="3.30.450.40">
    <property type="match status" value="1"/>
</dbReference>
<evidence type="ECO:0000256" key="2">
    <source>
        <dbReference type="ARBA" id="ARBA00023125"/>
    </source>
</evidence>
<dbReference type="PANTHER" id="PTHR30136:SF24">
    <property type="entry name" value="HTH-TYPE TRANSCRIPTIONAL REPRESSOR ALLR"/>
    <property type="match status" value="1"/>
</dbReference>
<dbReference type="InterPro" id="IPR036390">
    <property type="entry name" value="WH_DNA-bd_sf"/>
</dbReference>
<dbReference type="SUPFAM" id="SSF46785">
    <property type="entry name" value="Winged helix' DNA-binding domain"/>
    <property type="match status" value="1"/>
</dbReference>
<dbReference type="PROSITE" id="PS51077">
    <property type="entry name" value="HTH_ICLR"/>
    <property type="match status" value="1"/>
</dbReference>
<evidence type="ECO:0000256" key="1">
    <source>
        <dbReference type="ARBA" id="ARBA00023015"/>
    </source>
</evidence>
<keyword evidence="2" id="KW-0238">DNA-binding</keyword>
<dbReference type="OrthoDB" id="9791752at2"/>
<dbReference type="AlphaFoldDB" id="A0A1G8HHI4"/>
<dbReference type="GO" id="GO:0003700">
    <property type="term" value="F:DNA-binding transcription factor activity"/>
    <property type="evidence" value="ECO:0007669"/>
    <property type="project" value="TreeGrafter"/>
</dbReference>
<dbReference type="InterPro" id="IPR011991">
    <property type="entry name" value="ArsR-like_HTH"/>
</dbReference>
<keyword evidence="1" id="KW-0805">Transcription regulation</keyword>
<dbReference type="InterPro" id="IPR005471">
    <property type="entry name" value="Tscrpt_reg_IclR_N"/>
</dbReference>
<dbReference type="Proteomes" id="UP000199017">
    <property type="component" value="Unassembled WGS sequence"/>
</dbReference>
<dbReference type="STRING" id="930129.SAMN05216352_104262"/>